<evidence type="ECO:0000256" key="1">
    <source>
        <dbReference type="SAM" id="MobiDB-lite"/>
    </source>
</evidence>
<feature type="compositionally biased region" description="Basic and acidic residues" evidence="1">
    <location>
        <begin position="151"/>
        <end position="187"/>
    </location>
</feature>
<reference evidence="2 3" key="1">
    <citation type="journal article" date="2019" name="Commun. Biol.">
        <title>The bagworm genome reveals a unique fibroin gene that provides high tensile strength.</title>
        <authorList>
            <person name="Kono N."/>
            <person name="Nakamura H."/>
            <person name="Ohtoshi R."/>
            <person name="Tomita M."/>
            <person name="Numata K."/>
            <person name="Arakawa K."/>
        </authorList>
    </citation>
    <scope>NUCLEOTIDE SEQUENCE [LARGE SCALE GENOMIC DNA]</scope>
</reference>
<keyword evidence="3" id="KW-1185">Reference proteome</keyword>
<gene>
    <name evidence="2" type="ORF">EVAR_16278_1</name>
</gene>
<accession>A0A4C1U6K8</accession>
<organism evidence="2 3">
    <name type="scientific">Eumeta variegata</name>
    <name type="common">Bagworm moth</name>
    <name type="synonym">Eumeta japonica</name>
    <dbReference type="NCBI Taxonomy" id="151549"/>
    <lineage>
        <taxon>Eukaryota</taxon>
        <taxon>Metazoa</taxon>
        <taxon>Ecdysozoa</taxon>
        <taxon>Arthropoda</taxon>
        <taxon>Hexapoda</taxon>
        <taxon>Insecta</taxon>
        <taxon>Pterygota</taxon>
        <taxon>Neoptera</taxon>
        <taxon>Endopterygota</taxon>
        <taxon>Lepidoptera</taxon>
        <taxon>Glossata</taxon>
        <taxon>Ditrysia</taxon>
        <taxon>Tineoidea</taxon>
        <taxon>Psychidae</taxon>
        <taxon>Oiketicinae</taxon>
        <taxon>Eumeta</taxon>
    </lineage>
</organism>
<dbReference type="AlphaFoldDB" id="A0A4C1U6K8"/>
<sequence length="187" mass="21179">MPIRLYIYMFPLPTSSSQWKGDRRRYTATTDKRDVELAKYATFKKRLCGKNNIKTKLCRGACLIPGRDKRSHTHESEEGCRDSVFFRSAARLRHERHVPRKQTEVAAHSPTSLGIQRISRGTINLPSAAGLFVNLTSARRDRLGPRGRGQARTEDFSGRKCGRGHDRGEMGHCESVHKGSRRDGNTD</sequence>
<comment type="caution">
    <text evidence="2">The sequence shown here is derived from an EMBL/GenBank/DDBJ whole genome shotgun (WGS) entry which is preliminary data.</text>
</comment>
<name>A0A4C1U6K8_EUMVA</name>
<evidence type="ECO:0000313" key="2">
    <source>
        <dbReference type="EMBL" id="GBP21727.1"/>
    </source>
</evidence>
<feature type="region of interest" description="Disordered" evidence="1">
    <location>
        <begin position="141"/>
        <end position="187"/>
    </location>
</feature>
<dbReference type="Proteomes" id="UP000299102">
    <property type="component" value="Unassembled WGS sequence"/>
</dbReference>
<protein>
    <submittedName>
        <fullName evidence="2">Uncharacterized protein</fullName>
    </submittedName>
</protein>
<proteinExistence type="predicted"/>
<dbReference type="EMBL" id="BGZK01000131">
    <property type="protein sequence ID" value="GBP21727.1"/>
    <property type="molecule type" value="Genomic_DNA"/>
</dbReference>
<evidence type="ECO:0000313" key="3">
    <source>
        <dbReference type="Proteomes" id="UP000299102"/>
    </source>
</evidence>